<evidence type="ECO:0000259" key="2">
    <source>
        <dbReference type="PROSITE" id="PS50943"/>
    </source>
</evidence>
<feature type="region of interest" description="Disordered" evidence="1">
    <location>
        <begin position="1"/>
        <end position="21"/>
    </location>
</feature>
<dbReference type="InterPro" id="IPR010982">
    <property type="entry name" value="Lambda_DNA-bd_dom_sf"/>
</dbReference>
<dbReference type="Proteomes" id="UP000548582">
    <property type="component" value="Unassembled WGS sequence"/>
</dbReference>
<evidence type="ECO:0000313" key="4">
    <source>
        <dbReference type="Proteomes" id="UP000548582"/>
    </source>
</evidence>
<evidence type="ECO:0000313" key="3">
    <source>
        <dbReference type="EMBL" id="NMJ42456.1"/>
    </source>
</evidence>
<dbReference type="Pfam" id="PF01381">
    <property type="entry name" value="HTH_3"/>
    <property type="match status" value="1"/>
</dbReference>
<evidence type="ECO:0000256" key="1">
    <source>
        <dbReference type="SAM" id="MobiDB-lite"/>
    </source>
</evidence>
<organism evidence="3 4">
    <name type="scientific">Neoroseomonas marina</name>
    <dbReference type="NCBI Taxonomy" id="1232220"/>
    <lineage>
        <taxon>Bacteria</taxon>
        <taxon>Pseudomonadati</taxon>
        <taxon>Pseudomonadota</taxon>
        <taxon>Alphaproteobacteria</taxon>
        <taxon>Acetobacterales</taxon>
        <taxon>Acetobacteraceae</taxon>
        <taxon>Neoroseomonas</taxon>
    </lineage>
</organism>
<dbReference type="SMART" id="SM00530">
    <property type="entry name" value="HTH_XRE"/>
    <property type="match status" value="1"/>
</dbReference>
<proteinExistence type="predicted"/>
<dbReference type="GO" id="GO:0003677">
    <property type="term" value="F:DNA binding"/>
    <property type="evidence" value="ECO:0007669"/>
    <property type="project" value="InterPro"/>
</dbReference>
<sequence>MSWDIHLPRLNPRTRPEAGGPRPIISVRQSGVDAHIAKNVQELRRTTGMTQAELGVLTGLGTQGIQKLESGNNRILSSTLFLIANVFRVEVDQLIPVIKIDFERFDNRSKVEEFMKIVFCIDNPDLVTSLNQMARSIARGPECSRGNTRPICI</sequence>
<dbReference type="EMBL" id="JABBKX010000004">
    <property type="protein sequence ID" value="NMJ42456.1"/>
    <property type="molecule type" value="Genomic_DNA"/>
</dbReference>
<gene>
    <name evidence="3" type="ORF">GWK16_14505</name>
</gene>
<name>A0A848EEP2_9PROT</name>
<dbReference type="PROSITE" id="PS50943">
    <property type="entry name" value="HTH_CROC1"/>
    <property type="match status" value="1"/>
</dbReference>
<dbReference type="SUPFAM" id="SSF47413">
    <property type="entry name" value="lambda repressor-like DNA-binding domains"/>
    <property type="match status" value="1"/>
</dbReference>
<dbReference type="Gene3D" id="1.10.260.40">
    <property type="entry name" value="lambda repressor-like DNA-binding domains"/>
    <property type="match status" value="1"/>
</dbReference>
<dbReference type="CDD" id="cd00093">
    <property type="entry name" value="HTH_XRE"/>
    <property type="match status" value="1"/>
</dbReference>
<accession>A0A848EEP2</accession>
<dbReference type="RefSeq" id="WP_170054673.1">
    <property type="nucleotide sequence ID" value="NZ_JABBKX010000004.1"/>
</dbReference>
<feature type="domain" description="HTH cro/C1-type" evidence="2">
    <location>
        <begin position="40"/>
        <end position="94"/>
    </location>
</feature>
<dbReference type="AlphaFoldDB" id="A0A848EEP2"/>
<dbReference type="InterPro" id="IPR001387">
    <property type="entry name" value="Cro/C1-type_HTH"/>
</dbReference>
<keyword evidence="4" id="KW-1185">Reference proteome</keyword>
<reference evidence="3 4" key="1">
    <citation type="submission" date="2020-03" db="EMBL/GenBank/DDBJ databases">
        <authorList>
            <person name="Sun Q."/>
        </authorList>
    </citation>
    <scope>NUCLEOTIDE SEQUENCE [LARGE SCALE GENOMIC DNA]</scope>
    <source>
        <strain evidence="3 4">JC162</strain>
    </source>
</reference>
<protein>
    <submittedName>
        <fullName evidence="3">Helix-turn-helix transcriptional regulator</fullName>
    </submittedName>
</protein>
<comment type="caution">
    <text evidence="3">The sequence shown here is derived from an EMBL/GenBank/DDBJ whole genome shotgun (WGS) entry which is preliminary data.</text>
</comment>